<sequence length="88" mass="10086">ISVNIRLPYVTETFPFNWSLFTSQWMTNELGSLSKGHRYCLFQCPVGASCAPTFLHRPGRPEAGPLRASTCLRREHRRIPAPHEGYRI</sequence>
<evidence type="ECO:0000313" key="2">
    <source>
        <dbReference type="Proteomes" id="UP000694701"/>
    </source>
</evidence>
<proteinExistence type="predicted"/>
<reference evidence="1" key="1">
    <citation type="submission" date="2025-08" db="UniProtKB">
        <authorList>
            <consortium name="Ensembl"/>
        </authorList>
    </citation>
    <scope>IDENTIFICATION</scope>
</reference>
<organism evidence="1 2">
    <name type="scientific">Cyprinus carpio</name>
    <name type="common">Common carp</name>
    <dbReference type="NCBI Taxonomy" id="7962"/>
    <lineage>
        <taxon>Eukaryota</taxon>
        <taxon>Metazoa</taxon>
        <taxon>Chordata</taxon>
        <taxon>Craniata</taxon>
        <taxon>Vertebrata</taxon>
        <taxon>Euteleostomi</taxon>
        <taxon>Actinopterygii</taxon>
        <taxon>Neopterygii</taxon>
        <taxon>Teleostei</taxon>
        <taxon>Ostariophysi</taxon>
        <taxon>Cypriniformes</taxon>
        <taxon>Cyprinidae</taxon>
        <taxon>Cyprininae</taxon>
        <taxon>Cyprinus</taxon>
    </lineage>
</organism>
<dbReference type="Proteomes" id="UP000694701">
    <property type="component" value="Unplaced"/>
</dbReference>
<name>A0A8C2HER0_CYPCA</name>
<accession>A0A8C2HER0</accession>
<dbReference type="Ensembl" id="ENSCCRT00020041243.1">
    <property type="protein sequence ID" value="ENSCCRP00020037778.1"/>
    <property type="gene ID" value="ENSCCRG00020016871.1"/>
</dbReference>
<evidence type="ECO:0000313" key="1">
    <source>
        <dbReference type="Ensembl" id="ENSCCRP00020037778.1"/>
    </source>
</evidence>
<protein>
    <submittedName>
        <fullName evidence="1">Uncharacterized protein</fullName>
    </submittedName>
</protein>
<dbReference type="AlphaFoldDB" id="A0A8C2HER0"/>